<protein>
    <submittedName>
        <fullName evidence="2">Uncharacterized protein</fullName>
    </submittedName>
</protein>
<dbReference type="AlphaFoldDB" id="A0A2R6QEZ9"/>
<name>A0A2R6QEZ9_9APHY</name>
<dbReference type="Proteomes" id="UP000186601">
    <property type="component" value="Unassembled WGS sequence"/>
</dbReference>
<proteinExistence type="predicted"/>
<accession>A0A2R6QEZ9</accession>
<dbReference type="OrthoDB" id="2645319at2759"/>
<sequence length="247" mass="28569">MSILNANFHTKPYEYSGLAFEELPHLAKYYLEEIVGITSPADVPEEHIENEISKLFYTLFRTLQGNDMALVEELWGQTQAGPAVAKIEPTTPRSLSPPETQATEENVSQLRIETLLLPEREMLMSEFITKFDALVWLLMEQDDETKKLSVPEQQEFRDKRCYEAVRYTEQALLSLSQAVMQKHQAKVSSELSGRQVFMDNRQGRMNRREIEPTRNWVARTGTRRPSDSQPSFTGLEQREVRTGRQRT</sequence>
<reference evidence="2 3" key="1">
    <citation type="submission" date="2018-02" db="EMBL/GenBank/DDBJ databases">
        <title>Genome sequence of the basidiomycete white-rot fungus Phlebia centrifuga.</title>
        <authorList>
            <person name="Granchi Z."/>
            <person name="Peng M."/>
            <person name="de Vries R.P."/>
            <person name="Hilden K."/>
            <person name="Makela M.R."/>
            <person name="Grigoriev I."/>
            <person name="Riley R."/>
        </authorList>
    </citation>
    <scope>NUCLEOTIDE SEQUENCE [LARGE SCALE GENOMIC DNA]</scope>
    <source>
        <strain evidence="2 3">FBCC195</strain>
    </source>
</reference>
<evidence type="ECO:0000313" key="3">
    <source>
        <dbReference type="Proteomes" id="UP000186601"/>
    </source>
</evidence>
<evidence type="ECO:0000313" key="2">
    <source>
        <dbReference type="EMBL" id="PSS06865.1"/>
    </source>
</evidence>
<keyword evidence="3" id="KW-1185">Reference proteome</keyword>
<dbReference type="EMBL" id="MLYV02000351">
    <property type="protein sequence ID" value="PSS06865.1"/>
    <property type="molecule type" value="Genomic_DNA"/>
</dbReference>
<evidence type="ECO:0000256" key="1">
    <source>
        <dbReference type="SAM" id="MobiDB-lite"/>
    </source>
</evidence>
<gene>
    <name evidence="2" type="ORF">PHLCEN_2v3523</name>
</gene>
<organism evidence="2 3">
    <name type="scientific">Hermanssonia centrifuga</name>
    <dbReference type="NCBI Taxonomy" id="98765"/>
    <lineage>
        <taxon>Eukaryota</taxon>
        <taxon>Fungi</taxon>
        <taxon>Dikarya</taxon>
        <taxon>Basidiomycota</taxon>
        <taxon>Agaricomycotina</taxon>
        <taxon>Agaricomycetes</taxon>
        <taxon>Polyporales</taxon>
        <taxon>Meruliaceae</taxon>
        <taxon>Hermanssonia</taxon>
    </lineage>
</organism>
<comment type="caution">
    <text evidence="2">The sequence shown here is derived from an EMBL/GenBank/DDBJ whole genome shotgun (WGS) entry which is preliminary data.</text>
</comment>
<feature type="region of interest" description="Disordered" evidence="1">
    <location>
        <begin position="213"/>
        <end position="247"/>
    </location>
</feature>
<feature type="compositionally biased region" description="Basic and acidic residues" evidence="1">
    <location>
        <begin position="236"/>
        <end position="247"/>
    </location>
</feature>